<dbReference type="SUPFAM" id="SSF52047">
    <property type="entry name" value="RNI-like"/>
    <property type="match status" value="1"/>
</dbReference>
<dbReference type="GeneTree" id="ENSGT00940000154297"/>
<dbReference type="PANTHER" id="PTHR24114:SF37">
    <property type="entry name" value="LEUCINE-RICH REPEAT-CONTAINING PROTEIN 74B"/>
    <property type="match status" value="1"/>
</dbReference>
<organism evidence="1 2">
    <name type="scientific">Myripristis murdjan</name>
    <name type="common">pinecone soldierfish</name>
    <dbReference type="NCBI Taxonomy" id="586833"/>
    <lineage>
        <taxon>Eukaryota</taxon>
        <taxon>Metazoa</taxon>
        <taxon>Chordata</taxon>
        <taxon>Craniata</taxon>
        <taxon>Vertebrata</taxon>
        <taxon>Euteleostomi</taxon>
        <taxon>Actinopterygii</taxon>
        <taxon>Neopterygii</taxon>
        <taxon>Teleostei</taxon>
        <taxon>Neoteleostei</taxon>
        <taxon>Acanthomorphata</taxon>
        <taxon>Holocentriformes</taxon>
        <taxon>Holocentridae</taxon>
        <taxon>Myripristis</taxon>
    </lineage>
</organism>
<accession>A0A667YX35</accession>
<dbReference type="PANTHER" id="PTHR24114">
    <property type="entry name" value="LEUCINE RICH REPEAT FAMILY PROTEIN"/>
    <property type="match status" value="1"/>
</dbReference>
<dbReference type="Pfam" id="PF13516">
    <property type="entry name" value="LRR_6"/>
    <property type="match status" value="4"/>
</dbReference>
<proteinExistence type="predicted"/>
<evidence type="ECO:0000313" key="2">
    <source>
        <dbReference type="Proteomes" id="UP000472263"/>
    </source>
</evidence>
<evidence type="ECO:0000313" key="1">
    <source>
        <dbReference type="Ensembl" id="ENSMMDP00005030953.1"/>
    </source>
</evidence>
<dbReference type="InterPro" id="IPR001611">
    <property type="entry name" value="Leu-rich_rpt"/>
</dbReference>
<dbReference type="InterPro" id="IPR052394">
    <property type="entry name" value="LRR-containing"/>
</dbReference>
<dbReference type="InParanoid" id="A0A667YX35"/>
<reference evidence="1" key="1">
    <citation type="submission" date="2019-06" db="EMBL/GenBank/DDBJ databases">
        <authorList>
            <consortium name="Wellcome Sanger Institute Data Sharing"/>
        </authorList>
    </citation>
    <scope>NUCLEOTIDE SEQUENCE [LARGE SCALE GENOMIC DNA]</scope>
</reference>
<dbReference type="Ensembl" id="ENSMMDT00005031660.1">
    <property type="protein sequence ID" value="ENSMMDP00005030953.1"/>
    <property type="gene ID" value="ENSMMDG00005014632.1"/>
</dbReference>
<sequence>MPYLSFFIGALMANDSDRHLSWCIIYFSEKKKSYDHTGETRYMKACKKLQVVPACSFLRQMQNSEVSMMHYGLGPKGTKALAVALVTNTSVLRLNLRDNWTEGMGGAAVAEMLKENCYIKGDFSWQHNAAHASASDMLPGNTTLVNLNLSGNCLNDLVAPDLGDALNANTMLKRLDLSHNALGELAGRGAVANYDNLFLRTLDVSCNGFGKEGAIALGEALKENSTLEELNVSNNQIPPEGAIRFAMGLRVNKTIKSLNIGRNPIQSAGCYGVLQSLQANPESAMEMLDFSDIAVNQDFEELRSAVKDILPSLVVKHGRRIGKPKAGGATL</sequence>
<protein>
    <submittedName>
        <fullName evidence="1">Leucine rich repeat containing 74B</fullName>
    </submittedName>
</protein>
<name>A0A667YX35_9TELE</name>
<dbReference type="InterPro" id="IPR032675">
    <property type="entry name" value="LRR_dom_sf"/>
</dbReference>
<dbReference type="Proteomes" id="UP000472263">
    <property type="component" value="Chromosome 9"/>
</dbReference>
<keyword evidence="2" id="KW-1185">Reference proteome</keyword>
<reference evidence="1" key="3">
    <citation type="submission" date="2025-09" db="UniProtKB">
        <authorList>
            <consortium name="Ensembl"/>
        </authorList>
    </citation>
    <scope>IDENTIFICATION</scope>
</reference>
<dbReference type="SMART" id="SM00368">
    <property type="entry name" value="LRR_RI"/>
    <property type="match status" value="6"/>
</dbReference>
<dbReference type="Gene3D" id="3.80.10.10">
    <property type="entry name" value="Ribonuclease Inhibitor"/>
    <property type="match status" value="3"/>
</dbReference>
<reference evidence="1" key="2">
    <citation type="submission" date="2025-08" db="UniProtKB">
        <authorList>
            <consortium name="Ensembl"/>
        </authorList>
    </citation>
    <scope>IDENTIFICATION</scope>
</reference>
<dbReference type="AlphaFoldDB" id="A0A667YX35"/>